<evidence type="ECO:0000313" key="1">
    <source>
        <dbReference type="EMBL" id="WVZ76445.1"/>
    </source>
</evidence>
<reference evidence="1 2" key="1">
    <citation type="submission" date="2024-02" db="EMBL/GenBank/DDBJ databases">
        <title>High-quality chromosome-scale genome assembly of Pensacola bahiagrass (Paspalum notatum Flugge var. saurae).</title>
        <authorList>
            <person name="Vega J.M."/>
            <person name="Podio M."/>
            <person name="Orjuela J."/>
            <person name="Siena L.A."/>
            <person name="Pessino S.C."/>
            <person name="Combes M.C."/>
            <person name="Mariac C."/>
            <person name="Albertini E."/>
            <person name="Pupilli F."/>
            <person name="Ortiz J.P.A."/>
            <person name="Leblanc O."/>
        </authorList>
    </citation>
    <scope>NUCLEOTIDE SEQUENCE [LARGE SCALE GENOMIC DNA]</scope>
    <source>
        <strain evidence="1">R1</strain>
        <tissue evidence="1">Leaf</tissue>
    </source>
</reference>
<accession>A0AAQ3TR97</accession>
<keyword evidence="2" id="KW-1185">Reference proteome</keyword>
<dbReference type="Proteomes" id="UP001341281">
    <property type="component" value="Chromosome 05"/>
</dbReference>
<sequence>RRIEVPRIADFTNPSPGSVEDELIWPFCQVGRPGVEPGDLAHWPVTL</sequence>
<protein>
    <submittedName>
        <fullName evidence="1">Uncharacterized protein</fullName>
    </submittedName>
</protein>
<dbReference type="EMBL" id="CP144749">
    <property type="protein sequence ID" value="WVZ76445.1"/>
    <property type="molecule type" value="Genomic_DNA"/>
</dbReference>
<gene>
    <name evidence="1" type="ORF">U9M48_024421</name>
</gene>
<proteinExistence type="predicted"/>
<name>A0AAQ3TR97_PASNO</name>
<organism evidence="1 2">
    <name type="scientific">Paspalum notatum var. saurae</name>
    <dbReference type="NCBI Taxonomy" id="547442"/>
    <lineage>
        <taxon>Eukaryota</taxon>
        <taxon>Viridiplantae</taxon>
        <taxon>Streptophyta</taxon>
        <taxon>Embryophyta</taxon>
        <taxon>Tracheophyta</taxon>
        <taxon>Spermatophyta</taxon>
        <taxon>Magnoliopsida</taxon>
        <taxon>Liliopsida</taxon>
        <taxon>Poales</taxon>
        <taxon>Poaceae</taxon>
        <taxon>PACMAD clade</taxon>
        <taxon>Panicoideae</taxon>
        <taxon>Andropogonodae</taxon>
        <taxon>Paspaleae</taxon>
        <taxon>Paspalinae</taxon>
        <taxon>Paspalum</taxon>
    </lineage>
</organism>
<dbReference type="AlphaFoldDB" id="A0AAQ3TR97"/>
<evidence type="ECO:0000313" key="2">
    <source>
        <dbReference type="Proteomes" id="UP001341281"/>
    </source>
</evidence>
<feature type="non-terminal residue" evidence="1">
    <location>
        <position position="47"/>
    </location>
</feature>